<reference evidence="2 3" key="1">
    <citation type="submission" date="2014-09" db="EMBL/GenBank/DDBJ databases">
        <authorList>
            <person name="Regsiter A."/>
        </authorList>
    </citation>
    <scope>NUCLEOTIDE SEQUENCE [LARGE SCALE GENOMIC DNA]</scope>
</reference>
<dbReference type="KEGG" id="xcu:J159_04320"/>
<dbReference type="AlphaFoldDB" id="A0A0U5BZV2"/>
<dbReference type="KEGG" id="xcm:J164_04321"/>
<dbReference type="KEGG" id="xcr:J163_04321"/>
<dbReference type="KEGG" id="xcn:J169_04368"/>
<proteinExistence type="predicted"/>
<dbReference type="KEGG" id="xcf:J172_04361"/>
<feature type="region of interest" description="Disordered" evidence="1">
    <location>
        <begin position="55"/>
        <end position="87"/>
    </location>
</feature>
<protein>
    <submittedName>
        <fullName evidence="2">Uncharacterized protein</fullName>
    </submittedName>
</protein>
<evidence type="ECO:0000313" key="3">
    <source>
        <dbReference type="Proteomes" id="UP000052230"/>
    </source>
</evidence>
<comment type="caution">
    <text evidence="2">The sequence shown here is derived from an EMBL/GenBank/DDBJ whole genome shotgun (WGS) entry which is preliminary data.</text>
</comment>
<dbReference type="PATRIC" id="fig|434928.28.peg.4511"/>
<evidence type="ECO:0000256" key="1">
    <source>
        <dbReference type="SAM" id="MobiDB-lite"/>
    </source>
</evidence>
<evidence type="ECO:0000313" key="2">
    <source>
        <dbReference type="EMBL" id="CEG19168.1"/>
    </source>
</evidence>
<keyword evidence="3" id="KW-1185">Reference proteome</keyword>
<feature type="compositionally biased region" description="Basic and acidic residues" evidence="1">
    <location>
        <begin position="78"/>
        <end position="87"/>
    </location>
</feature>
<dbReference type="KEGG" id="xcw:J162_04326"/>
<accession>A0A0U5BZV2</accession>
<sequence length="87" mass="10038">MIRLTWEKGVIWRRWEKDVIWRMWEKGVIRFGSGILGMDPSPGICSAPRSAVGFPRRRRPITPPSRTNHDFLLPRAGEGARRADEVP</sequence>
<gene>
    <name evidence="2" type="ORF">XAC3562_910062</name>
</gene>
<dbReference type="EMBL" id="CCXZ01000190">
    <property type="protein sequence ID" value="CEG19168.1"/>
    <property type="molecule type" value="Genomic_DNA"/>
</dbReference>
<name>A0A0U5BZV2_XANCI</name>
<dbReference type="Proteomes" id="UP000052230">
    <property type="component" value="Unassembled WGS sequence"/>
</dbReference>
<organism evidence="2 3">
    <name type="scientific">Xanthomonas citri pv. citri</name>
    <dbReference type="NCBI Taxonomy" id="611301"/>
    <lineage>
        <taxon>Bacteria</taxon>
        <taxon>Pseudomonadati</taxon>
        <taxon>Pseudomonadota</taxon>
        <taxon>Gammaproteobacteria</taxon>
        <taxon>Lysobacterales</taxon>
        <taxon>Lysobacteraceae</taxon>
        <taxon>Xanthomonas</taxon>
    </lineage>
</organism>